<sequence length="146" mass="17347">MIRYWIYLFNEEVGNEYYPRAEKIVELLREHQYAKATFKNVCDKQVAFITERISFSRIEMGLKENFPGQVEKNLERNMLIFKGEANEEEALLIVQKRRLLLVTDNDAIVRPIFHALATISPYFLAVDTQFCHYQWLNFSQSSRKFA</sequence>
<comment type="caution">
    <text evidence="1">The sequence shown here is derived from an EMBL/GenBank/DDBJ whole genome shotgun (WGS) entry which is preliminary data.</text>
</comment>
<evidence type="ECO:0000313" key="1">
    <source>
        <dbReference type="EMBL" id="MBA2876439.1"/>
    </source>
</evidence>
<dbReference type="InterPro" id="IPR038449">
    <property type="entry name" value="SirA_sf"/>
</dbReference>
<evidence type="ECO:0008006" key="3">
    <source>
        <dbReference type="Google" id="ProtNLM"/>
    </source>
</evidence>
<dbReference type="Gene3D" id="3.30.310.250">
    <property type="entry name" value="Sporulation inhibitor of replication protein SirA"/>
    <property type="match status" value="1"/>
</dbReference>
<dbReference type="Pfam" id="PF10747">
    <property type="entry name" value="SirA"/>
    <property type="match status" value="1"/>
</dbReference>
<gene>
    <name evidence="1" type="ORF">HNR31_003257</name>
</gene>
<dbReference type="RefSeq" id="WP_181557134.1">
    <property type="nucleotide sequence ID" value="NZ_JACDUT010000012.1"/>
</dbReference>
<proteinExistence type="predicted"/>
<evidence type="ECO:0000313" key="2">
    <source>
        <dbReference type="Proteomes" id="UP000523087"/>
    </source>
</evidence>
<dbReference type="InterPro" id="IPR019683">
    <property type="entry name" value="SirA"/>
</dbReference>
<keyword evidence="2" id="KW-1185">Reference proteome</keyword>
<reference evidence="1 2" key="1">
    <citation type="submission" date="2020-07" db="EMBL/GenBank/DDBJ databases">
        <title>Genomic Encyclopedia of Type Strains, Phase IV (KMG-IV): sequencing the most valuable type-strain genomes for metagenomic binning, comparative biology and taxonomic classification.</title>
        <authorList>
            <person name="Goeker M."/>
        </authorList>
    </citation>
    <scope>NUCLEOTIDE SEQUENCE [LARGE SCALE GENOMIC DNA]</scope>
    <source>
        <strain evidence="1 2">DSM 15730</strain>
    </source>
</reference>
<accession>A0A7V9Z9B0</accession>
<name>A0A7V9Z9B0_9BACL</name>
<dbReference type="Proteomes" id="UP000523087">
    <property type="component" value="Unassembled WGS sequence"/>
</dbReference>
<protein>
    <recommendedName>
        <fullName evidence="3">Sporulation inhibitor of replication protein SirA</fullName>
    </recommendedName>
</protein>
<dbReference type="AlphaFoldDB" id="A0A7V9Z9B0"/>
<organism evidence="1 2">
    <name type="scientific">Thermaerobacillus caldiproteolyticus</name>
    <dbReference type="NCBI Taxonomy" id="247480"/>
    <lineage>
        <taxon>Bacteria</taxon>
        <taxon>Bacillati</taxon>
        <taxon>Bacillota</taxon>
        <taxon>Bacilli</taxon>
        <taxon>Bacillales</taxon>
        <taxon>Anoxybacillaceae</taxon>
        <taxon>Thermaerobacillus</taxon>
    </lineage>
</organism>
<dbReference type="EMBL" id="JACDUT010000012">
    <property type="protein sequence ID" value="MBA2876439.1"/>
    <property type="molecule type" value="Genomic_DNA"/>
</dbReference>